<dbReference type="GO" id="GO:0006285">
    <property type="term" value="P:base-excision repair, AP site formation"/>
    <property type="evidence" value="ECO:0007669"/>
    <property type="project" value="TreeGrafter"/>
</dbReference>
<dbReference type="GO" id="GO:0032131">
    <property type="term" value="F:alkylated DNA binding"/>
    <property type="evidence" value="ECO:0007669"/>
    <property type="project" value="TreeGrafter"/>
</dbReference>
<evidence type="ECO:0000313" key="6">
    <source>
        <dbReference type="EMBL" id="ADI15802.1"/>
    </source>
</evidence>
<dbReference type="eggNOG" id="COG0122">
    <property type="taxonomic scope" value="Bacteria"/>
</dbReference>
<gene>
    <name evidence="6" type="ordered locus">Trad_2699</name>
</gene>
<evidence type="ECO:0000256" key="3">
    <source>
        <dbReference type="ARBA" id="ARBA00022763"/>
    </source>
</evidence>
<dbReference type="EMBL" id="CP002049">
    <property type="protein sequence ID" value="ADI15802.1"/>
    <property type="molecule type" value="Genomic_DNA"/>
</dbReference>
<comment type="catalytic activity">
    <reaction evidence="1">
        <text>Hydrolysis of alkylated DNA, releasing 3-methyladenine, 3-methylguanine, 7-methylguanine and 7-methyladenine.</text>
        <dbReference type="EC" id="3.2.2.21"/>
    </reaction>
</comment>
<feature type="domain" description="HhH-GPD" evidence="5">
    <location>
        <begin position="53"/>
        <end position="199"/>
    </location>
</feature>
<dbReference type="SUPFAM" id="SSF48150">
    <property type="entry name" value="DNA-glycosylase"/>
    <property type="match status" value="1"/>
</dbReference>
<dbReference type="InterPro" id="IPR051912">
    <property type="entry name" value="Alkylbase_DNA_Glycosylase/TA"/>
</dbReference>
<dbReference type="CDD" id="cd00056">
    <property type="entry name" value="ENDO3c"/>
    <property type="match status" value="1"/>
</dbReference>
<evidence type="ECO:0000256" key="4">
    <source>
        <dbReference type="ARBA" id="ARBA00023204"/>
    </source>
</evidence>
<dbReference type="EC" id="3.2.2.21" evidence="2"/>
<dbReference type="InterPro" id="IPR011257">
    <property type="entry name" value="DNA_glycosylase"/>
</dbReference>
<keyword evidence="3" id="KW-0227">DNA damage</keyword>
<dbReference type="GO" id="GO:0006307">
    <property type="term" value="P:DNA alkylation repair"/>
    <property type="evidence" value="ECO:0007669"/>
    <property type="project" value="TreeGrafter"/>
</dbReference>
<dbReference type="Proteomes" id="UP000000379">
    <property type="component" value="Chromosome"/>
</dbReference>
<dbReference type="STRING" id="649638.Trad_2699"/>
<dbReference type="OrthoDB" id="9785929at2"/>
<name>D7CUX5_TRURR</name>
<evidence type="ECO:0000313" key="7">
    <source>
        <dbReference type="Proteomes" id="UP000000379"/>
    </source>
</evidence>
<dbReference type="AlphaFoldDB" id="D7CUX5"/>
<dbReference type="InterPro" id="IPR003265">
    <property type="entry name" value="HhH-GPD_domain"/>
</dbReference>
<dbReference type="HOGENOM" id="CLU_000445_72_5_0"/>
<dbReference type="PANTHER" id="PTHR43003:SF5">
    <property type="entry name" value="DNA-3-METHYLADENINE GLYCOSYLASE"/>
    <property type="match status" value="1"/>
</dbReference>
<evidence type="ECO:0000259" key="5">
    <source>
        <dbReference type="SMART" id="SM00478"/>
    </source>
</evidence>
<dbReference type="Gene3D" id="1.10.340.30">
    <property type="entry name" value="Hypothetical protein, domain 2"/>
    <property type="match status" value="1"/>
</dbReference>
<keyword evidence="7" id="KW-1185">Reference proteome</keyword>
<dbReference type="KEGG" id="tra:Trad_2699"/>
<dbReference type="SMART" id="SM00478">
    <property type="entry name" value="ENDO3c"/>
    <property type="match status" value="1"/>
</dbReference>
<dbReference type="Pfam" id="PF00730">
    <property type="entry name" value="HhH-GPD"/>
    <property type="match status" value="1"/>
</dbReference>
<dbReference type="PANTHER" id="PTHR43003">
    <property type="entry name" value="DNA-3-METHYLADENINE GLYCOSYLASE"/>
    <property type="match status" value="1"/>
</dbReference>
<keyword evidence="4" id="KW-0234">DNA repair</keyword>
<organism evidence="6 7">
    <name type="scientific">Truepera radiovictrix (strain DSM 17093 / CIP 108686 / LMG 22925 / RQ-24)</name>
    <dbReference type="NCBI Taxonomy" id="649638"/>
    <lineage>
        <taxon>Bacteria</taxon>
        <taxon>Thermotogati</taxon>
        <taxon>Deinococcota</taxon>
        <taxon>Deinococci</taxon>
        <taxon>Trueperales</taxon>
        <taxon>Trueperaceae</taxon>
        <taxon>Truepera</taxon>
    </lineage>
</organism>
<dbReference type="GO" id="GO:0043916">
    <property type="term" value="F:DNA-7-methylguanine glycosylase activity"/>
    <property type="evidence" value="ECO:0007669"/>
    <property type="project" value="TreeGrafter"/>
</dbReference>
<evidence type="ECO:0000256" key="2">
    <source>
        <dbReference type="ARBA" id="ARBA00012000"/>
    </source>
</evidence>
<sequence>MTDPATAPSTVTADPAALAHLQTDPTMATLVARFGPYGWRLGEPYRVLVRAIVGQLISGAAARAVYGRLQAATDLDPERLLTCTTDDLLALGVPRRKGEYLRELSAAYLGGALEGLAGGSDADVLARLTALRGVGVWTAEMFLIFALGRPDVWPLKDMGVVRAGEGLYGAFGVPALSELGARFAPYRSAAVWYLWRWIEAGGLKVAPK</sequence>
<proteinExistence type="predicted"/>
<evidence type="ECO:0000256" key="1">
    <source>
        <dbReference type="ARBA" id="ARBA00000086"/>
    </source>
</evidence>
<reference evidence="6 7" key="2">
    <citation type="journal article" date="2011" name="Stand. Genomic Sci.">
        <title>Complete genome sequence of Truepera radiovictrix type strain (RQ-24).</title>
        <authorList>
            <person name="Ivanova N."/>
            <person name="Rohde C."/>
            <person name="Munk C."/>
            <person name="Nolan M."/>
            <person name="Lucas S."/>
            <person name="Del Rio T.G."/>
            <person name="Tice H."/>
            <person name="Deshpande S."/>
            <person name="Cheng J.F."/>
            <person name="Tapia R."/>
            <person name="Han C."/>
            <person name="Goodwin L."/>
            <person name="Pitluck S."/>
            <person name="Liolios K."/>
            <person name="Mavromatis K."/>
            <person name="Mikhailova N."/>
            <person name="Pati A."/>
            <person name="Chen A."/>
            <person name="Palaniappan K."/>
            <person name="Land M."/>
            <person name="Hauser L."/>
            <person name="Chang Y.J."/>
            <person name="Jeffries C.D."/>
            <person name="Brambilla E."/>
            <person name="Rohde M."/>
            <person name="Goker M."/>
            <person name="Tindall B.J."/>
            <person name="Woyke T."/>
            <person name="Bristow J."/>
            <person name="Eisen J.A."/>
            <person name="Markowitz V."/>
            <person name="Hugenholtz P."/>
            <person name="Kyrpides N.C."/>
            <person name="Klenk H.P."/>
            <person name="Lapidus A."/>
        </authorList>
    </citation>
    <scope>NUCLEOTIDE SEQUENCE [LARGE SCALE GENOMIC DNA]</scope>
    <source>
        <strain evidence="7">DSM 17093 / CIP 108686 / LMG 22925 / RQ-24</strain>
    </source>
</reference>
<dbReference type="Gene3D" id="1.10.1670.40">
    <property type="match status" value="1"/>
</dbReference>
<dbReference type="GO" id="GO:0008725">
    <property type="term" value="F:DNA-3-methyladenine glycosylase activity"/>
    <property type="evidence" value="ECO:0007669"/>
    <property type="project" value="TreeGrafter"/>
</dbReference>
<reference evidence="7" key="1">
    <citation type="submission" date="2010-05" db="EMBL/GenBank/DDBJ databases">
        <title>The complete genome of Truepera radiovictris DSM 17093.</title>
        <authorList>
            <consortium name="US DOE Joint Genome Institute (JGI-PGF)"/>
            <person name="Lucas S."/>
            <person name="Copeland A."/>
            <person name="Lapidus A."/>
            <person name="Glavina del Rio T."/>
            <person name="Dalin E."/>
            <person name="Tice H."/>
            <person name="Bruce D."/>
            <person name="Goodwin L."/>
            <person name="Pitluck S."/>
            <person name="Kyrpides N."/>
            <person name="Mavromatis K."/>
            <person name="Ovchinnikova G."/>
            <person name="Munk A.C."/>
            <person name="Detter J.C."/>
            <person name="Han C."/>
            <person name="Tapia R."/>
            <person name="Land M."/>
            <person name="Hauser L."/>
            <person name="Markowitz V."/>
            <person name="Cheng J.-F."/>
            <person name="Hugenholtz P."/>
            <person name="Woyke T."/>
            <person name="Wu D."/>
            <person name="Tindall B."/>
            <person name="Pomrenke H.G."/>
            <person name="Brambilla E."/>
            <person name="Klenk H.-P."/>
            <person name="Eisen J.A."/>
        </authorList>
    </citation>
    <scope>NUCLEOTIDE SEQUENCE [LARGE SCALE GENOMIC DNA]</scope>
    <source>
        <strain evidence="7">DSM 17093 / CIP 108686 / LMG 22925 / RQ-24</strain>
    </source>
</reference>
<dbReference type="GO" id="GO:0032993">
    <property type="term" value="C:protein-DNA complex"/>
    <property type="evidence" value="ECO:0007669"/>
    <property type="project" value="TreeGrafter"/>
</dbReference>
<dbReference type="RefSeq" id="WP_013179163.1">
    <property type="nucleotide sequence ID" value="NC_014221.1"/>
</dbReference>
<accession>D7CUX5</accession>
<protein>
    <recommendedName>
        <fullName evidence="2">DNA-3-methyladenine glycosylase II</fullName>
        <ecNumber evidence="2">3.2.2.21</ecNumber>
    </recommendedName>
</protein>